<feature type="region of interest" description="Disordered" evidence="1">
    <location>
        <begin position="133"/>
        <end position="179"/>
    </location>
</feature>
<dbReference type="EMBL" id="CAJOBS010002161">
    <property type="protein sequence ID" value="CAF4795694.1"/>
    <property type="molecule type" value="Genomic_DNA"/>
</dbReference>
<dbReference type="GO" id="GO:0005634">
    <property type="term" value="C:nucleus"/>
    <property type="evidence" value="ECO:0007669"/>
    <property type="project" value="TreeGrafter"/>
</dbReference>
<evidence type="ECO:0000313" key="3">
    <source>
        <dbReference type="EMBL" id="CAF3387471.1"/>
    </source>
</evidence>
<feature type="domain" description="Fibronectin type-III" evidence="2">
    <location>
        <begin position="442"/>
        <end position="543"/>
    </location>
</feature>
<dbReference type="InterPro" id="IPR036116">
    <property type="entry name" value="FN3_sf"/>
</dbReference>
<name>A0A817YXI0_9BILA</name>
<dbReference type="InterPro" id="IPR003961">
    <property type="entry name" value="FN3_dom"/>
</dbReference>
<sequence>MSTTILPDIYRHFARKSTVSRNVKISPKNVPLCNSTFTLDSNSQVTPLAFNRVCSEVKLGSDVQQKQTFLMLPDNETEEMIVEQTNQEIISDIIEQIQQQIPDDFTDQKRTSNKRRSISIDIQTVTDSILNRLDVNDNESSSTTDNNQMNDDANGSLNEDSSIFSQSHTDEDTREMEKSASDIHPSLCACQCHQKTSDSAIVTTEDDYFQFEQALQQSREEEEQKNSINNNRLLQTLKRQHQELLNFYQKQLNTNKVDREQQTVQINQHDSQVQTDLTTNQQQIPKPNVAFQKFNGTTPLVPARMLSTPIMRPYSSFITPIRTTGPSLQQLIPCLSTIGLATGMTLTNKKVITNTIIHTQPPPLLTKSHDIVDLTEEEEDYSNRLSKEKTPSTRSEHSATPPSTAASARTRIEPTIRPTNSLVLSQTFLPRPLAEHNPCDYSIARPQLSIAHDNTTLRLTWNLAATPMESIQNYEIYAYKQNATTLSSGWKKIGSVNSMRLPMVVTLKEFQCNCHYAFAVRGVSINNTIGPFCEPKTVFTGNTPFGPLNTNQLLNVTL</sequence>
<feature type="compositionally biased region" description="Low complexity" evidence="1">
    <location>
        <begin position="398"/>
        <end position="409"/>
    </location>
</feature>
<dbReference type="AlphaFoldDB" id="A0A817YXI0"/>
<dbReference type="EMBL" id="CAJNYV010000844">
    <property type="protein sequence ID" value="CAF3387471.1"/>
    <property type="molecule type" value="Genomic_DNA"/>
</dbReference>
<evidence type="ECO:0000313" key="4">
    <source>
        <dbReference type="EMBL" id="CAF4795694.1"/>
    </source>
</evidence>
<feature type="compositionally biased region" description="Basic and acidic residues" evidence="1">
    <location>
        <begin position="168"/>
        <end position="179"/>
    </location>
</feature>
<dbReference type="SUPFAM" id="SSF49265">
    <property type="entry name" value="Fibronectin type III"/>
    <property type="match status" value="1"/>
</dbReference>
<dbReference type="InterPro" id="IPR056565">
    <property type="entry name" value="Fn3_ATF7IP"/>
</dbReference>
<reference evidence="3" key="1">
    <citation type="submission" date="2021-02" db="EMBL/GenBank/DDBJ databases">
        <authorList>
            <person name="Nowell W R."/>
        </authorList>
    </citation>
    <scope>NUCLEOTIDE SEQUENCE</scope>
</reference>
<dbReference type="GO" id="GO:0006355">
    <property type="term" value="P:regulation of DNA-templated transcription"/>
    <property type="evidence" value="ECO:0007669"/>
    <property type="project" value="TreeGrafter"/>
</dbReference>
<evidence type="ECO:0000259" key="2">
    <source>
        <dbReference type="PROSITE" id="PS50853"/>
    </source>
</evidence>
<dbReference type="Gene3D" id="2.60.40.10">
    <property type="entry name" value="Immunoglobulins"/>
    <property type="match status" value="1"/>
</dbReference>
<feature type="compositionally biased region" description="Basic and acidic residues" evidence="1">
    <location>
        <begin position="381"/>
        <end position="397"/>
    </location>
</feature>
<dbReference type="PANTHER" id="PTHR23210">
    <property type="entry name" value="ACTIVATING TRANSCRIPTION FACTOR 7 INTERACTING PROTEIN"/>
    <property type="match status" value="1"/>
</dbReference>
<gene>
    <name evidence="3" type="ORF">KIK155_LOCUS6878</name>
    <name evidence="4" type="ORF">TOA249_LOCUS23026</name>
</gene>
<feature type="compositionally biased region" description="Low complexity" evidence="1">
    <location>
        <begin position="138"/>
        <end position="147"/>
    </location>
</feature>
<dbReference type="PROSITE" id="PS50853">
    <property type="entry name" value="FN3"/>
    <property type="match status" value="1"/>
</dbReference>
<feature type="compositionally biased region" description="Polar residues" evidence="1">
    <location>
        <begin position="148"/>
        <end position="167"/>
    </location>
</feature>
<dbReference type="GO" id="GO:0003712">
    <property type="term" value="F:transcription coregulator activity"/>
    <property type="evidence" value="ECO:0007669"/>
    <property type="project" value="TreeGrafter"/>
</dbReference>
<dbReference type="PANTHER" id="PTHR23210:SF26">
    <property type="entry name" value="ACTIVATING TRANSCRIPTION FACTOR 7-INTERACTING PROTEIN 1"/>
    <property type="match status" value="1"/>
</dbReference>
<protein>
    <recommendedName>
        <fullName evidence="2">Fibronectin type-III domain-containing protein</fullName>
    </recommendedName>
</protein>
<dbReference type="GO" id="GO:0005667">
    <property type="term" value="C:transcription regulator complex"/>
    <property type="evidence" value="ECO:0007669"/>
    <property type="project" value="TreeGrafter"/>
</dbReference>
<evidence type="ECO:0000313" key="5">
    <source>
        <dbReference type="Proteomes" id="UP000663865"/>
    </source>
</evidence>
<dbReference type="CDD" id="cd00063">
    <property type="entry name" value="FN3"/>
    <property type="match status" value="1"/>
</dbReference>
<dbReference type="Proteomes" id="UP000663865">
    <property type="component" value="Unassembled WGS sequence"/>
</dbReference>
<feature type="region of interest" description="Disordered" evidence="1">
    <location>
        <begin position="378"/>
        <end position="412"/>
    </location>
</feature>
<evidence type="ECO:0000256" key="1">
    <source>
        <dbReference type="SAM" id="MobiDB-lite"/>
    </source>
</evidence>
<comment type="caution">
    <text evidence="3">The sequence shown here is derived from an EMBL/GenBank/DDBJ whole genome shotgun (WGS) entry which is preliminary data.</text>
</comment>
<dbReference type="InterPro" id="IPR013783">
    <property type="entry name" value="Ig-like_fold"/>
</dbReference>
<dbReference type="Pfam" id="PF16794">
    <property type="entry name" value="fn3_4"/>
    <property type="match status" value="1"/>
</dbReference>
<dbReference type="InterPro" id="IPR026085">
    <property type="entry name" value="ATF7-int"/>
</dbReference>
<accession>A0A817YXI0</accession>
<proteinExistence type="predicted"/>
<dbReference type="Proteomes" id="UP000663838">
    <property type="component" value="Unassembled WGS sequence"/>
</dbReference>
<organism evidence="3 5">
    <name type="scientific">Rotaria socialis</name>
    <dbReference type="NCBI Taxonomy" id="392032"/>
    <lineage>
        <taxon>Eukaryota</taxon>
        <taxon>Metazoa</taxon>
        <taxon>Spiralia</taxon>
        <taxon>Gnathifera</taxon>
        <taxon>Rotifera</taxon>
        <taxon>Eurotatoria</taxon>
        <taxon>Bdelloidea</taxon>
        <taxon>Philodinida</taxon>
        <taxon>Philodinidae</taxon>
        <taxon>Rotaria</taxon>
    </lineage>
</organism>